<dbReference type="PANTHER" id="PTHR30572">
    <property type="entry name" value="MEMBRANE COMPONENT OF TRANSPORTER-RELATED"/>
    <property type="match status" value="1"/>
</dbReference>
<dbReference type="InterPro" id="IPR003838">
    <property type="entry name" value="ABC3_permease_C"/>
</dbReference>
<comment type="subcellular location">
    <subcellularLocation>
        <location evidence="1">Cell membrane</location>
        <topology evidence="1">Multi-pass membrane protein</topology>
    </subcellularLocation>
</comment>
<evidence type="ECO:0000313" key="10">
    <source>
        <dbReference type="Proteomes" id="UP001597010"/>
    </source>
</evidence>
<comment type="caution">
    <text evidence="9">The sequence shown here is derived from an EMBL/GenBank/DDBJ whole genome shotgun (WGS) entry which is preliminary data.</text>
</comment>
<feature type="transmembrane region" description="Helical" evidence="6">
    <location>
        <begin position="733"/>
        <end position="751"/>
    </location>
</feature>
<reference evidence="10" key="1">
    <citation type="journal article" date="2019" name="Int. J. Syst. Evol. Microbiol.">
        <title>The Global Catalogue of Microorganisms (GCM) 10K type strain sequencing project: providing services to taxonomists for standard genome sequencing and annotation.</title>
        <authorList>
            <consortium name="The Broad Institute Genomics Platform"/>
            <consortium name="The Broad Institute Genome Sequencing Center for Infectious Disease"/>
            <person name="Wu L."/>
            <person name="Ma J."/>
        </authorList>
    </citation>
    <scope>NUCLEOTIDE SEQUENCE [LARGE SCALE GENOMIC DNA]</scope>
    <source>
        <strain evidence="10">CCUG 61484</strain>
    </source>
</reference>
<name>A0ABW3AQ23_9SPHI</name>
<feature type="transmembrane region" description="Helical" evidence="6">
    <location>
        <begin position="685"/>
        <end position="706"/>
    </location>
</feature>
<feature type="transmembrane region" description="Helical" evidence="6">
    <location>
        <begin position="294"/>
        <end position="319"/>
    </location>
</feature>
<dbReference type="Proteomes" id="UP001597010">
    <property type="component" value="Unassembled WGS sequence"/>
</dbReference>
<evidence type="ECO:0000256" key="1">
    <source>
        <dbReference type="ARBA" id="ARBA00004651"/>
    </source>
</evidence>
<gene>
    <name evidence="9" type="ORF">ACFQZX_05045</name>
</gene>
<dbReference type="InterPro" id="IPR050250">
    <property type="entry name" value="Macrolide_Exporter_MacB"/>
</dbReference>
<feature type="domain" description="ABC3 transporter permease C-terminal" evidence="7">
    <location>
        <begin position="297"/>
        <end position="414"/>
    </location>
</feature>
<feature type="transmembrane region" description="Helical" evidence="6">
    <location>
        <begin position="434"/>
        <end position="455"/>
    </location>
</feature>
<organism evidence="9 10">
    <name type="scientific">Mucilaginibacter litoreus</name>
    <dbReference type="NCBI Taxonomy" id="1048221"/>
    <lineage>
        <taxon>Bacteria</taxon>
        <taxon>Pseudomonadati</taxon>
        <taxon>Bacteroidota</taxon>
        <taxon>Sphingobacteriia</taxon>
        <taxon>Sphingobacteriales</taxon>
        <taxon>Sphingobacteriaceae</taxon>
        <taxon>Mucilaginibacter</taxon>
    </lineage>
</organism>
<feature type="domain" description="MacB-like periplasmic core" evidence="8">
    <location>
        <begin position="20"/>
        <end position="251"/>
    </location>
</feature>
<evidence type="ECO:0000256" key="4">
    <source>
        <dbReference type="ARBA" id="ARBA00022989"/>
    </source>
</evidence>
<evidence type="ECO:0000256" key="2">
    <source>
        <dbReference type="ARBA" id="ARBA00022475"/>
    </source>
</evidence>
<evidence type="ECO:0000256" key="3">
    <source>
        <dbReference type="ARBA" id="ARBA00022692"/>
    </source>
</evidence>
<feature type="transmembrane region" description="Helical" evidence="6">
    <location>
        <begin position="771"/>
        <end position="794"/>
    </location>
</feature>
<evidence type="ECO:0000259" key="7">
    <source>
        <dbReference type="Pfam" id="PF02687"/>
    </source>
</evidence>
<keyword evidence="10" id="KW-1185">Reference proteome</keyword>
<dbReference type="InterPro" id="IPR025857">
    <property type="entry name" value="MacB_PCD"/>
</dbReference>
<evidence type="ECO:0000313" key="9">
    <source>
        <dbReference type="EMBL" id="MFD0792972.1"/>
    </source>
</evidence>
<dbReference type="RefSeq" id="WP_377112071.1">
    <property type="nucleotide sequence ID" value="NZ_JBHTHZ010000002.1"/>
</dbReference>
<dbReference type="Pfam" id="PF02687">
    <property type="entry name" value="FtsX"/>
    <property type="match status" value="2"/>
</dbReference>
<feature type="transmembrane region" description="Helical" evidence="6">
    <location>
        <begin position="340"/>
        <end position="368"/>
    </location>
</feature>
<evidence type="ECO:0000256" key="6">
    <source>
        <dbReference type="SAM" id="Phobius"/>
    </source>
</evidence>
<accession>A0ABW3AQ23</accession>
<feature type="transmembrane region" description="Helical" evidence="6">
    <location>
        <begin position="380"/>
        <end position="413"/>
    </location>
</feature>
<dbReference type="PANTHER" id="PTHR30572:SF18">
    <property type="entry name" value="ABC-TYPE MACROLIDE FAMILY EXPORT SYSTEM PERMEASE COMPONENT 2"/>
    <property type="match status" value="1"/>
</dbReference>
<feature type="transmembrane region" description="Helical" evidence="6">
    <location>
        <begin position="21"/>
        <end position="41"/>
    </location>
</feature>
<proteinExistence type="predicted"/>
<dbReference type="Pfam" id="PF12704">
    <property type="entry name" value="MacB_PCD"/>
    <property type="match status" value="1"/>
</dbReference>
<feature type="domain" description="ABC3 transporter permease C-terminal" evidence="7">
    <location>
        <begin position="684"/>
        <end position="793"/>
    </location>
</feature>
<keyword evidence="5 6" id="KW-0472">Membrane</keyword>
<evidence type="ECO:0000259" key="8">
    <source>
        <dbReference type="Pfam" id="PF12704"/>
    </source>
</evidence>
<dbReference type="EMBL" id="JBHTHZ010000002">
    <property type="protein sequence ID" value="MFD0792972.1"/>
    <property type="molecule type" value="Genomic_DNA"/>
</dbReference>
<protein>
    <submittedName>
        <fullName evidence="9">ABC transporter permease</fullName>
    </submittedName>
</protein>
<keyword evidence="2" id="KW-1003">Cell membrane</keyword>
<keyword evidence="3 6" id="KW-0812">Transmembrane</keyword>
<keyword evidence="4 6" id="KW-1133">Transmembrane helix</keyword>
<evidence type="ECO:0000256" key="5">
    <source>
        <dbReference type="ARBA" id="ARBA00023136"/>
    </source>
</evidence>
<sequence>MLSNLFKTAWRNIRRHKSFTIINVGGLGFGIAVCLVIFVLIRFHTSFDNFHEKKDRIYRLLTEYHHADSKEIFYGSGISQAIPRAIKTSIPGIEEVAPIYHPGDEQFQVVDAEGRILKKFRERKGIFFTTPSFFKIFDFKLIDGDVGTALNGPDKVILSRRVANKYFGDWRNAVGKSIRWNNRDVLKVTGILADIPANTDMQLRIVGALGTGFTADMLKSTEWNGTNANFNCYLLTQPGLSNAQLTANLRALVKKNHSPDNQDSEVAQALKDVHFDGKAGNFSNMSITPQMIRMLWMIAAFILIIACVNFVNLATAQAVNRAKEVGVRKVLGGNRRQLQLQFLTETLVIVILSVTVAIGISSLGIPLIGRIMELPLSAAMLWQFTVAFFIVTLTILVTLVAGFYPSIVLAGFNPVNALKSKIAFKVSKGISLRRWLVVFQFIIAQGLIICTLIIVKQMNYFTSENMGFVKDAIVNVPFPSDSASISKLDYLKQRLHNINGIQQVSLSSNIPAGEQANWTMFTFENAAQHVDFYSIIKMVDEQYQPTYQLQLVAGKNLSASDTVKEFLVNEALIQKLGIADPKNAINKQITLGKFAKGRISGVLKNYHNRSFKDDYAPLLLTTYKPGYELCNIKLSMLNATQALKGIEKVWTEVYPDYAFEYKFLDEQIAGFYKQESQLAGIYKCFAVIAIFLSCLGLYGLASFMAVQRIKEVGIRKVLGASVNGIVYLFSKEFVWMILIGFAIAAPVTWYLMNKWLQGYVYRIRIGWSDFLLAVIIALLIALITIISQLLKVALVNPVKTLRSE</sequence>